<dbReference type="PANTHER" id="PTHR43229:SF2">
    <property type="entry name" value="NODULATION PROTEIN J"/>
    <property type="match status" value="1"/>
</dbReference>
<evidence type="ECO:0000256" key="6">
    <source>
        <dbReference type="SAM" id="Phobius"/>
    </source>
</evidence>
<evidence type="ECO:0000256" key="1">
    <source>
        <dbReference type="ARBA" id="ARBA00004141"/>
    </source>
</evidence>
<evidence type="ECO:0000256" key="5">
    <source>
        <dbReference type="SAM" id="MobiDB-lite"/>
    </source>
</evidence>
<gene>
    <name evidence="8" type="ORF">Ga0074812_12840</name>
</gene>
<name>A0A0S4QWL2_9ACTN</name>
<evidence type="ECO:0000259" key="7">
    <source>
        <dbReference type="Pfam" id="PF01061"/>
    </source>
</evidence>
<dbReference type="InterPro" id="IPR051784">
    <property type="entry name" value="Nod_factor_ABC_transporter"/>
</dbReference>
<feature type="region of interest" description="Disordered" evidence="5">
    <location>
        <begin position="1"/>
        <end position="32"/>
    </location>
</feature>
<feature type="transmembrane region" description="Helical" evidence="6">
    <location>
        <begin position="309"/>
        <end position="333"/>
    </location>
</feature>
<evidence type="ECO:0000256" key="4">
    <source>
        <dbReference type="ARBA" id="ARBA00023136"/>
    </source>
</evidence>
<feature type="compositionally biased region" description="Low complexity" evidence="5">
    <location>
        <begin position="1"/>
        <end position="23"/>
    </location>
</feature>
<keyword evidence="4 6" id="KW-0472">Membrane</keyword>
<keyword evidence="2 6" id="KW-0812">Transmembrane</keyword>
<keyword evidence="3 6" id="KW-1133">Transmembrane helix</keyword>
<feature type="transmembrane region" description="Helical" evidence="6">
    <location>
        <begin position="202"/>
        <end position="220"/>
    </location>
</feature>
<dbReference type="GO" id="GO:0016020">
    <property type="term" value="C:membrane"/>
    <property type="evidence" value="ECO:0007669"/>
    <property type="project" value="UniProtKB-SubCell"/>
</dbReference>
<protein>
    <submittedName>
        <fullName evidence="8">ABC-2 type transport system permease protein</fullName>
    </submittedName>
</protein>
<keyword evidence="9" id="KW-1185">Reference proteome</keyword>
<feature type="transmembrane region" description="Helical" evidence="6">
    <location>
        <begin position="227"/>
        <end position="249"/>
    </location>
</feature>
<dbReference type="AlphaFoldDB" id="A0A0S4QWL2"/>
<proteinExistence type="predicted"/>
<feature type="transmembrane region" description="Helical" evidence="6">
    <location>
        <begin position="143"/>
        <end position="166"/>
    </location>
</feature>
<dbReference type="InterPro" id="IPR013525">
    <property type="entry name" value="ABC2_TM"/>
</dbReference>
<accession>A0A0S4QWL2</accession>
<feature type="transmembrane region" description="Helical" evidence="6">
    <location>
        <begin position="178"/>
        <end position="196"/>
    </location>
</feature>
<dbReference type="PANTHER" id="PTHR43229">
    <property type="entry name" value="NODULATION PROTEIN J"/>
    <property type="match status" value="1"/>
</dbReference>
<comment type="subcellular location">
    <subcellularLocation>
        <location evidence="1">Membrane</location>
        <topology evidence="1">Multi-pass membrane protein</topology>
    </subcellularLocation>
</comment>
<evidence type="ECO:0000313" key="8">
    <source>
        <dbReference type="EMBL" id="CUU59470.1"/>
    </source>
</evidence>
<dbReference type="GO" id="GO:0140359">
    <property type="term" value="F:ABC-type transporter activity"/>
    <property type="evidence" value="ECO:0007669"/>
    <property type="project" value="InterPro"/>
</dbReference>
<dbReference type="Pfam" id="PF01061">
    <property type="entry name" value="ABC2_membrane"/>
    <property type="match status" value="1"/>
</dbReference>
<dbReference type="Proteomes" id="UP000198802">
    <property type="component" value="Unassembled WGS sequence"/>
</dbReference>
<evidence type="ECO:0000256" key="3">
    <source>
        <dbReference type="ARBA" id="ARBA00022989"/>
    </source>
</evidence>
<feature type="transmembrane region" description="Helical" evidence="6">
    <location>
        <begin position="116"/>
        <end position="137"/>
    </location>
</feature>
<organism evidence="8 9">
    <name type="scientific">Parafrankia irregularis</name>
    <dbReference type="NCBI Taxonomy" id="795642"/>
    <lineage>
        <taxon>Bacteria</taxon>
        <taxon>Bacillati</taxon>
        <taxon>Actinomycetota</taxon>
        <taxon>Actinomycetes</taxon>
        <taxon>Frankiales</taxon>
        <taxon>Frankiaceae</taxon>
        <taxon>Parafrankia</taxon>
    </lineage>
</organism>
<dbReference type="RefSeq" id="WP_091283587.1">
    <property type="nucleotide sequence ID" value="NZ_FAOZ01000028.1"/>
</dbReference>
<sequence>MTLTTPHTAAGPGTPAPAGSAGSRKPAVAVPAGSPKLPVAEAAGATKLPAAPVAEAAAVADAAKAAVADAAVRPVADLGDCVADASPVPLPLGTAFPTALAAVYRGQLARARVARVPLLFVAAFQSLGIMILLRGIVDVGDDSAAASVVAGSTVLVVAFVALNLLAQRFGALRAAGALDYYLTLPISGAAVVLGTAASYATFAVPGTIVTVFVGSVLYGLPMTGLWLLLPVTVLAGASLAGIGAAIGLLAPKPELATVAGQLGMSVVLFLGVIPADRLPGIGRLARDLLPSSYAVDALAQAFAPSVDWAGVSADLGVCAAVAVAALLVAAHALRRVTRS</sequence>
<dbReference type="EMBL" id="FAOZ01000028">
    <property type="protein sequence ID" value="CUU59470.1"/>
    <property type="molecule type" value="Genomic_DNA"/>
</dbReference>
<evidence type="ECO:0000256" key="2">
    <source>
        <dbReference type="ARBA" id="ARBA00022692"/>
    </source>
</evidence>
<feature type="domain" description="ABC-2 type transporter transmembrane" evidence="7">
    <location>
        <begin position="113"/>
        <end position="301"/>
    </location>
</feature>
<reference evidence="9" key="1">
    <citation type="submission" date="2015-11" db="EMBL/GenBank/DDBJ databases">
        <authorList>
            <person name="Varghese N."/>
        </authorList>
    </citation>
    <scope>NUCLEOTIDE SEQUENCE [LARGE SCALE GENOMIC DNA]</scope>
    <source>
        <strain evidence="9">DSM 45899</strain>
    </source>
</reference>
<evidence type="ECO:0000313" key="9">
    <source>
        <dbReference type="Proteomes" id="UP000198802"/>
    </source>
</evidence>